<gene>
    <name evidence="1" type="ORF">B0H16DRAFT_1476721</name>
</gene>
<name>A0AAD7MHG6_9AGAR</name>
<sequence>MPFGGTDPHIDSLCFAISLYLVCGGRLEARDKNQERKKNFHWTKCQFQRVRTRAPSIQLNSLHPIGTDLAFELTVCKNASPPSSGPRSCPCLAASRASEFARLADASVPAPQPLADIEDPLADPTLRRTQKDLTPKADNELFQKNLGFAYRSQRATQICRRFHPYYSQARDS</sequence>
<evidence type="ECO:0000313" key="2">
    <source>
        <dbReference type="Proteomes" id="UP001215598"/>
    </source>
</evidence>
<keyword evidence="2" id="KW-1185">Reference proteome</keyword>
<proteinExistence type="predicted"/>
<accession>A0AAD7MHG6</accession>
<protein>
    <submittedName>
        <fullName evidence="1">Uncharacterized protein</fullName>
    </submittedName>
</protein>
<comment type="caution">
    <text evidence="1">The sequence shown here is derived from an EMBL/GenBank/DDBJ whole genome shotgun (WGS) entry which is preliminary data.</text>
</comment>
<dbReference type="Proteomes" id="UP001215598">
    <property type="component" value="Unassembled WGS sequence"/>
</dbReference>
<reference evidence="1" key="1">
    <citation type="submission" date="2023-03" db="EMBL/GenBank/DDBJ databases">
        <title>Massive genome expansion in bonnet fungi (Mycena s.s.) driven by repeated elements and novel gene families across ecological guilds.</title>
        <authorList>
            <consortium name="Lawrence Berkeley National Laboratory"/>
            <person name="Harder C.B."/>
            <person name="Miyauchi S."/>
            <person name="Viragh M."/>
            <person name="Kuo A."/>
            <person name="Thoen E."/>
            <person name="Andreopoulos B."/>
            <person name="Lu D."/>
            <person name="Skrede I."/>
            <person name="Drula E."/>
            <person name="Henrissat B."/>
            <person name="Morin E."/>
            <person name="Kohler A."/>
            <person name="Barry K."/>
            <person name="LaButti K."/>
            <person name="Morin E."/>
            <person name="Salamov A."/>
            <person name="Lipzen A."/>
            <person name="Mereny Z."/>
            <person name="Hegedus B."/>
            <person name="Baldrian P."/>
            <person name="Stursova M."/>
            <person name="Weitz H."/>
            <person name="Taylor A."/>
            <person name="Grigoriev I.V."/>
            <person name="Nagy L.G."/>
            <person name="Martin F."/>
            <person name="Kauserud H."/>
        </authorList>
    </citation>
    <scope>NUCLEOTIDE SEQUENCE</scope>
    <source>
        <strain evidence="1">CBHHK182m</strain>
    </source>
</reference>
<evidence type="ECO:0000313" key="1">
    <source>
        <dbReference type="EMBL" id="KAJ7716429.1"/>
    </source>
</evidence>
<dbReference type="EMBL" id="JARKIB010000291">
    <property type="protein sequence ID" value="KAJ7716429.1"/>
    <property type="molecule type" value="Genomic_DNA"/>
</dbReference>
<organism evidence="1 2">
    <name type="scientific">Mycena metata</name>
    <dbReference type="NCBI Taxonomy" id="1033252"/>
    <lineage>
        <taxon>Eukaryota</taxon>
        <taxon>Fungi</taxon>
        <taxon>Dikarya</taxon>
        <taxon>Basidiomycota</taxon>
        <taxon>Agaricomycotina</taxon>
        <taxon>Agaricomycetes</taxon>
        <taxon>Agaricomycetidae</taxon>
        <taxon>Agaricales</taxon>
        <taxon>Marasmiineae</taxon>
        <taxon>Mycenaceae</taxon>
        <taxon>Mycena</taxon>
    </lineage>
</organism>
<dbReference type="AlphaFoldDB" id="A0AAD7MHG6"/>